<organism evidence="1">
    <name type="scientific">Arundo donax</name>
    <name type="common">Giant reed</name>
    <name type="synonym">Donax arundinaceus</name>
    <dbReference type="NCBI Taxonomy" id="35708"/>
    <lineage>
        <taxon>Eukaryota</taxon>
        <taxon>Viridiplantae</taxon>
        <taxon>Streptophyta</taxon>
        <taxon>Embryophyta</taxon>
        <taxon>Tracheophyta</taxon>
        <taxon>Spermatophyta</taxon>
        <taxon>Magnoliopsida</taxon>
        <taxon>Liliopsida</taxon>
        <taxon>Poales</taxon>
        <taxon>Poaceae</taxon>
        <taxon>PACMAD clade</taxon>
        <taxon>Arundinoideae</taxon>
        <taxon>Arundineae</taxon>
        <taxon>Arundo</taxon>
    </lineage>
</organism>
<reference evidence="1" key="2">
    <citation type="journal article" date="2015" name="Data Brief">
        <title>Shoot transcriptome of the giant reed, Arundo donax.</title>
        <authorList>
            <person name="Barrero R.A."/>
            <person name="Guerrero F.D."/>
            <person name="Moolhuijzen P."/>
            <person name="Goolsby J.A."/>
            <person name="Tidwell J."/>
            <person name="Bellgard S.E."/>
            <person name="Bellgard M.I."/>
        </authorList>
    </citation>
    <scope>NUCLEOTIDE SEQUENCE</scope>
    <source>
        <tissue evidence="1">Shoot tissue taken approximately 20 cm above the soil surface</tissue>
    </source>
</reference>
<protein>
    <submittedName>
        <fullName evidence="1">Uncharacterized protein</fullName>
    </submittedName>
</protein>
<evidence type="ECO:0000313" key="1">
    <source>
        <dbReference type="EMBL" id="JAE20491.1"/>
    </source>
</evidence>
<dbReference type="AlphaFoldDB" id="A0A0A9GD65"/>
<name>A0A0A9GD65_ARUDO</name>
<reference evidence="1" key="1">
    <citation type="submission" date="2014-09" db="EMBL/GenBank/DDBJ databases">
        <authorList>
            <person name="Magalhaes I.L.F."/>
            <person name="Oliveira U."/>
            <person name="Santos F.R."/>
            <person name="Vidigal T.H.D.A."/>
            <person name="Brescovit A.D."/>
            <person name="Santos A.J."/>
        </authorList>
    </citation>
    <scope>NUCLEOTIDE SEQUENCE</scope>
    <source>
        <tissue evidence="1">Shoot tissue taken approximately 20 cm above the soil surface</tissue>
    </source>
</reference>
<proteinExistence type="predicted"/>
<sequence length="97" mass="11075">MQKQIWQFCKQLNPFFQAYVQAHLLYRIYLNSGHRAVLFFLFLQSRSGDHLQELVTVVVDDLTSCWDCSCAALLAISCVVAKESPVWLGQSALQSLH</sequence>
<accession>A0A0A9GD65</accession>
<dbReference type="EMBL" id="GBRH01177405">
    <property type="protein sequence ID" value="JAE20491.1"/>
    <property type="molecule type" value="Transcribed_RNA"/>
</dbReference>